<dbReference type="Pfam" id="PF13472">
    <property type="entry name" value="Lipase_GDSL_2"/>
    <property type="match status" value="1"/>
</dbReference>
<dbReference type="InterPro" id="IPR013830">
    <property type="entry name" value="SGNH_hydro"/>
</dbReference>
<dbReference type="CDD" id="cd00229">
    <property type="entry name" value="SGNH_hydrolase"/>
    <property type="match status" value="1"/>
</dbReference>
<organism evidence="3 4">
    <name type="scientific">Chitinophaga flava</name>
    <dbReference type="NCBI Taxonomy" id="2259036"/>
    <lineage>
        <taxon>Bacteria</taxon>
        <taxon>Pseudomonadati</taxon>
        <taxon>Bacteroidota</taxon>
        <taxon>Chitinophagia</taxon>
        <taxon>Chitinophagales</taxon>
        <taxon>Chitinophagaceae</taxon>
        <taxon>Chitinophaga</taxon>
    </lineage>
</organism>
<evidence type="ECO:0000313" key="4">
    <source>
        <dbReference type="Proteomes" id="UP000253410"/>
    </source>
</evidence>
<keyword evidence="1" id="KW-0732">Signal</keyword>
<feature type="domain" description="SGNH hydrolase-type esterase" evidence="2">
    <location>
        <begin position="193"/>
        <end position="368"/>
    </location>
</feature>
<evidence type="ECO:0000259" key="2">
    <source>
        <dbReference type="Pfam" id="PF13472"/>
    </source>
</evidence>
<dbReference type="EMBL" id="QFFJ01000001">
    <property type="protein sequence ID" value="RBL92260.1"/>
    <property type="molecule type" value="Genomic_DNA"/>
</dbReference>
<dbReference type="Gene3D" id="3.40.50.1110">
    <property type="entry name" value="SGNH hydrolase"/>
    <property type="match status" value="1"/>
</dbReference>
<dbReference type="RefSeq" id="WP_113614859.1">
    <property type="nucleotide sequence ID" value="NZ_QFFJ01000001.1"/>
</dbReference>
<evidence type="ECO:0000256" key="1">
    <source>
        <dbReference type="SAM" id="SignalP"/>
    </source>
</evidence>
<name>A0A365Y182_9BACT</name>
<comment type="caution">
    <text evidence="3">The sequence shown here is derived from an EMBL/GenBank/DDBJ whole genome shotgun (WGS) entry which is preliminary data.</text>
</comment>
<keyword evidence="4" id="KW-1185">Reference proteome</keyword>
<feature type="signal peptide" evidence="1">
    <location>
        <begin position="1"/>
        <end position="19"/>
    </location>
</feature>
<evidence type="ECO:0000313" key="3">
    <source>
        <dbReference type="EMBL" id="RBL92260.1"/>
    </source>
</evidence>
<dbReference type="InterPro" id="IPR013783">
    <property type="entry name" value="Ig-like_fold"/>
</dbReference>
<dbReference type="Pfam" id="PF22352">
    <property type="entry name" value="K319L-like_PKD"/>
    <property type="match status" value="1"/>
</dbReference>
<dbReference type="GO" id="GO:0016788">
    <property type="term" value="F:hydrolase activity, acting on ester bonds"/>
    <property type="evidence" value="ECO:0007669"/>
    <property type="project" value="UniProtKB-ARBA"/>
</dbReference>
<feature type="chain" id="PRO_5016734959" description="SGNH hydrolase-type esterase domain-containing protein" evidence="1">
    <location>
        <begin position="20"/>
        <end position="963"/>
    </location>
</feature>
<protein>
    <recommendedName>
        <fullName evidence="2">SGNH hydrolase-type esterase domain-containing protein</fullName>
    </recommendedName>
</protein>
<reference evidence="3 4" key="1">
    <citation type="submission" date="2018-05" db="EMBL/GenBank/DDBJ databases">
        <title>Chitinophaga sp. K3CV102501T nov., isolated from isolated from a monsoon evergreen broad-leaved forest soil.</title>
        <authorList>
            <person name="Lv Y."/>
        </authorList>
    </citation>
    <scope>NUCLEOTIDE SEQUENCE [LARGE SCALE GENOMIC DNA]</scope>
    <source>
        <strain evidence="3 4">GDMCC 1.1325</strain>
    </source>
</reference>
<dbReference type="OrthoDB" id="9786188at2"/>
<accession>A0A365Y182</accession>
<gene>
    <name evidence="3" type="ORF">DF182_06605</name>
</gene>
<sequence length="963" mass="104779">MFKQVLLIPLLLLGMTAVAQPPLRIEKDSVKIHNAELVLRNKTKDVTGYLYNSGDGVTMFRKMGKQVQFQVGTPGYPAAGDTVFQHSSLAGYTIKVLRNGLLQYRTNPNGVKIDDNNGSIVFYPALQQNDHIYIEALGGMDLSLDGSEVNPGTPASRGPLLLQTGAFENTGKTFTIRWTTNAKTLYLSPKITALGSSTLAGYGLNNPDRLGDKISLWLTNNTNNPTWDNLAIAGYNSKDVLPVLNGGATGHNIEAALNLNPDFIFVSLPSNDPASGISVNESIANLKKIDELAQQQGIPVFFETTQPRNNYISQQKDMLRQLGDSIRAIWPKRYVEGYKDVVDPAVPGNILPQYDNGDGVHLNSTGNQFIANNLFDAWMDYFQSIKGVKRYVIDSSLDKTNWAQFAVEQDQNIVKRTYPRFNQAKQYFRVKAELKDGTVTPYSNIATLEAKTTPTNPGVDDFNYRLLVDLGGDNINTLNGSNLPDGKPTPSPDGSGKYWNNWFGIGGVTGFADNAAITQLKTTTNAITNMSIQLLGSPQGTFGSSDTKAINYNGFKVPAGDYPYEAVYDNMFLHTSINPNGITLRIKGLAKANKYYIKLWGARLDDTNTPRVLQAKLGEESWTDAQSVDDRYATNGTPDYNRAITFSNVTGRDSVDIILRVGPSSTFAHVSVVDIGVMGTLPVVPQLKLNDTTTTLSTLQLTSIPVNGASITSYQWSQVSGPNTVVIGNGSTATASISGLTNGTFVFKISGTTTSGEVLTAQSSVKVFPDNNGKKTMRVHFSKNQVTPIPGWLNMYNTTINQRITMTDPITNWIVDNVSDTKLYWSPFAGSQAADTSGVTTGNNSGIVPDIVLKSHWFNYSLKYATGMDNLHIKGLNPAKTYTIRLIGARSNGGNPGLSRYSAWRVNGGNEILQDIKDNTSQETVVNNVAPDANGVIKLSVNSPTLTTNGDFSYINALIVIEN</sequence>
<dbReference type="InterPro" id="IPR036514">
    <property type="entry name" value="SGNH_hydro_sf"/>
</dbReference>
<proteinExistence type="predicted"/>
<dbReference type="AlphaFoldDB" id="A0A365Y182"/>
<dbReference type="SUPFAM" id="SSF52266">
    <property type="entry name" value="SGNH hydrolase"/>
    <property type="match status" value="1"/>
</dbReference>
<dbReference type="Proteomes" id="UP000253410">
    <property type="component" value="Unassembled WGS sequence"/>
</dbReference>
<dbReference type="Gene3D" id="2.60.40.10">
    <property type="entry name" value="Immunoglobulins"/>
    <property type="match status" value="1"/>
</dbReference>